<keyword evidence="2" id="KW-1185">Reference proteome</keyword>
<proteinExistence type="predicted"/>
<dbReference type="Proteomes" id="UP000620124">
    <property type="component" value="Unassembled WGS sequence"/>
</dbReference>
<dbReference type="EMBL" id="JACAZI010000002">
    <property type="protein sequence ID" value="KAF7369268.1"/>
    <property type="molecule type" value="Genomic_DNA"/>
</dbReference>
<protein>
    <submittedName>
        <fullName evidence="1">Uncharacterized protein</fullName>
    </submittedName>
</protein>
<dbReference type="AlphaFoldDB" id="A0A8H7DEJ8"/>
<evidence type="ECO:0000313" key="1">
    <source>
        <dbReference type="EMBL" id="KAF7369268.1"/>
    </source>
</evidence>
<gene>
    <name evidence="1" type="ORF">MVEN_00254500</name>
</gene>
<sequence>MTDDSPAFPPELERRIFESAAEIHPQMAPTLLRVAHRVLIWLEPLVYKTLAFTGWPSPNVPPALVRTVQSKPPGFFQRSVHNFIFWNDSDAAIHQPLNPIDLYAVLSKCTGIQNLALWDLVPSMISMLWDLQPRRLTIPTFPLSYPQVLRTSTSIFTHITHLLLTNRHLVIPEADDIPKISSILCAIPTLTHLCVSALVDRIGLCRILDDCKALKLLLSLHSDDPGPRDVAESAPDPEITDPRFAIVVMNYAQYFQDWKIGAAGRRDFWVRAEEFVVKKRKGQTQNLAFWYEDDD</sequence>
<accession>A0A8H7DEJ8</accession>
<dbReference type="OrthoDB" id="3049047at2759"/>
<comment type="caution">
    <text evidence="1">The sequence shown here is derived from an EMBL/GenBank/DDBJ whole genome shotgun (WGS) entry which is preliminary data.</text>
</comment>
<evidence type="ECO:0000313" key="2">
    <source>
        <dbReference type="Proteomes" id="UP000620124"/>
    </source>
</evidence>
<reference evidence="1" key="1">
    <citation type="submission" date="2020-05" db="EMBL/GenBank/DDBJ databases">
        <title>Mycena genomes resolve the evolution of fungal bioluminescence.</title>
        <authorList>
            <person name="Tsai I.J."/>
        </authorList>
    </citation>
    <scope>NUCLEOTIDE SEQUENCE</scope>
    <source>
        <strain evidence="1">CCC161011</strain>
    </source>
</reference>
<name>A0A8H7DEJ8_9AGAR</name>
<organism evidence="1 2">
    <name type="scientific">Mycena venus</name>
    <dbReference type="NCBI Taxonomy" id="2733690"/>
    <lineage>
        <taxon>Eukaryota</taxon>
        <taxon>Fungi</taxon>
        <taxon>Dikarya</taxon>
        <taxon>Basidiomycota</taxon>
        <taxon>Agaricomycotina</taxon>
        <taxon>Agaricomycetes</taxon>
        <taxon>Agaricomycetidae</taxon>
        <taxon>Agaricales</taxon>
        <taxon>Marasmiineae</taxon>
        <taxon>Mycenaceae</taxon>
        <taxon>Mycena</taxon>
    </lineage>
</organism>